<dbReference type="GO" id="GO:0030170">
    <property type="term" value="F:pyridoxal phosphate binding"/>
    <property type="evidence" value="ECO:0007669"/>
    <property type="project" value="InterPro"/>
</dbReference>
<dbReference type="PANTHER" id="PTHR43050:SF1">
    <property type="entry name" value="SERINE RACEMASE"/>
    <property type="match status" value="1"/>
</dbReference>
<comment type="cofactor">
    <cofactor evidence="4">
        <name>Mg(2+)</name>
        <dbReference type="ChEBI" id="CHEBI:18420"/>
    </cofactor>
</comment>
<dbReference type="Gene3D" id="3.40.50.1100">
    <property type="match status" value="2"/>
</dbReference>
<keyword evidence="6" id="KW-0460">Magnesium</keyword>
<evidence type="ECO:0000313" key="10">
    <source>
        <dbReference type="EMBL" id="NDV39334.1"/>
    </source>
</evidence>
<comment type="cofactor">
    <cofactor evidence="1">
        <name>Ca(2+)</name>
        <dbReference type="ChEBI" id="CHEBI:29108"/>
    </cofactor>
</comment>
<evidence type="ECO:0000256" key="3">
    <source>
        <dbReference type="ARBA" id="ARBA00001936"/>
    </source>
</evidence>
<dbReference type="Pfam" id="PF00291">
    <property type="entry name" value="PALP"/>
    <property type="match status" value="1"/>
</dbReference>
<evidence type="ECO:0000259" key="9">
    <source>
        <dbReference type="Pfam" id="PF00291"/>
    </source>
</evidence>
<proteinExistence type="inferred from homology"/>
<keyword evidence="7" id="KW-0663">Pyridoxal phosphate</keyword>
<evidence type="ECO:0000256" key="1">
    <source>
        <dbReference type="ARBA" id="ARBA00001913"/>
    </source>
</evidence>
<evidence type="ECO:0000256" key="6">
    <source>
        <dbReference type="ARBA" id="ARBA00022842"/>
    </source>
</evidence>
<dbReference type="InterPro" id="IPR001926">
    <property type="entry name" value="TrpB-like_PALP"/>
</dbReference>
<organism evidence="10">
    <name type="scientific">Arcella intermedia</name>
    <dbReference type="NCBI Taxonomy" id="1963864"/>
    <lineage>
        <taxon>Eukaryota</taxon>
        <taxon>Amoebozoa</taxon>
        <taxon>Tubulinea</taxon>
        <taxon>Elardia</taxon>
        <taxon>Arcellinida</taxon>
        <taxon>Sphaerothecina</taxon>
        <taxon>Arcellidae</taxon>
        <taxon>Arcella</taxon>
    </lineage>
</organism>
<protein>
    <recommendedName>
        <fullName evidence="9">Tryptophan synthase beta chain-like PALP domain-containing protein</fullName>
    </recommendedName>
</protein>
<dbReference type="InterPro" id="IPR000634">
    <property type="entry name" value="Ser/Thr_deHydtase_PyrdxlP-BS"/>
</dbReference>
<dbReference type="InterPro" id="IPR036052">
    <property type="entry name" value="TrpB-like_PALP_sf"/>
</dbReference>
<dbReference type="GO" id="GO:0070179">
    <property type="term" value="P:D-serine biosynthetic process"/>
    <property type="evidence" value="ECO:0007669"/>
    <property type="project" value="TreeGrafter"/>
</dbReference>
<dbReference type="PANTHER" id="PTHR43050">
    <property type="entry name" value="SERINE / THREONINE RACEMASE FAMILY MEMBER"/>
    <property type="match status" value="1"/>
</dbReference>
<dbReference type="GO" id="GO:0030378">
    <property type="term" value="F:serine racemase activity"/>
    <property type="evidence" value="ECO:0007669"/>
    <property type="project" value="TreeGrafter"/>
</dbReference>
<dbReference type="GO" id="GO:0005524">
    <property type="term" value="F:ATP binding"/>
    <property type="evidence" value="ECO:0007669"/>
    <property type="project" value="TreeGrafter"/>
</dbReference>
<evidence type="ECO:0000256" key="5">
    <source>
        <dbReference type="ARBA" id="ARBA00010869"/>
    </source>
</evidence>
<dbReference type="SUPFAM" id="SSF53686">
    <property type="entry name" value="Tryptophan synthase beta subunit-like PLP-dependent enzymes"/>
    <property type="match status" value="1"/>
</dbReference>
<reference evidence="10" key="1">
    <citation type="journal article" date="2020" name="J. Eukaryot. Microbiol.">
        <title>De novo Sequencing, Assembly and Annotation of the Transcriptome for the Free-Living Testate Amoeba Arcella intermedia.</title>
        <authorList>
            <person name="Ribeiro G.M."/>
            <person name="Porfirio-Sousa A.L."/>
            <person name="Maurer-Alcala X.X."/>
            <person name="Katz L.A."/>
            <person name="Lahr D.J.G."/>
        </authorList>
    </citation>
    <scope>NUCLEOTIDE SEQUENCE</scope>
</reference>
<evidence type="ECO:0000256" key="7">
    <source>
        <dbReference type="ARBA" id="ARBA00022898"/>
    </source>
</evidence>
<dbReference type="PROSITE" id="PS00165">
    <property type="entry name" value="DEHYDRATASE_SER_THR"/>
    <property type="match status" value="1"/>
</dbReference>
<evidence type="ECO:0000256" key="8">
    <source>
        <dbReference type="ARBA" id="ARBA00023239"/>
    </source>
</evidence>
<dbReference type="GO" id="GO:0003941">
    <property type="term" value="F:L-serine ammonia-lyase activity"/>
    <property type="evidence" value="ECO:0007669"/>
    <property type="project" value="TreeGrafter"/>
</dbReference>
<dbReference type="AlphaFoldDB" id="A0A6B2LQL8"/>
<dbReference type="EMBL" id="GIBP01010365">
    <property type="protein sequence ID" value="NDV39334.1"/>
    <property type="molecule type" value="Transcribed_RNA"/>
</dbReference>
<name>A0A6B2LQL8_9EUKA</name>
<dbReference type="GO" id="GO:0000287">
    <property type="term" value="F:magnesium ion binding"/>
    <property type="evidence" value="ECO:0007669"/>
    <property type="project" value="TreeGrafter"/>
</dbReference>
<dbReference type="GO" id="GO:0018114">
    <property type="term" value="F:threonine racemase activity"/>
    <property type="evidence" value="ECO:0007669"/>
    <property type="project" value="TreeGrafter"/>
</dbReference>
<sequence>MAQKKEEDVSLGVGYHDVLKAHERIKSVIHRTPLLKSHTLNEMTNLELFIKPENFQKVGAFKFRGASNAVASLTPEEAKKGVVTHSSGNHAQAIALAARMRGIPAYIVMPSNAPLTKRKAVEGYGGYHLLSFL</sequence>
<comment type="cofactor">
    <cofactor evidence="3">
        <name>Mn(2+)</name>
        <dbReference type="ChEBI" id="CHEBI:29035"/>
    </cofactor>
</comment>
<comment type="similarity">
    <text evidence="5">Belongs to the serine/threonine dehydratase family.</text>
</comment>
<feature type="domain" description="Tryptophan synthase beta chain-like PALP" evidence="9">
    <location>
        <begin position="27"/>
        <end position="126"/>
    </location>
</feature>
<dbReference type="FunFam" id="3.40.50.1100:FF:000005">
    <property type="entry name" value="Threonine dehydratase catabolic"/>
    <property type="match status" value="1"/>
</dbReference>
<evidence type="ECO:0000256" key="2">
    <source>
        <dbReference type="ARBA" id="ARBA00001933"/>
    </source>
</evidence>
<comment type="cofactor">
    <cofactor evidence="2">
        <name>pyridoxal 5'-phosphate</name>
        <dbReference type="ChEBI" id="CHEBI:597326"/>
    </cofactor>
</comment>
<keyword evidence="8" id="KW-0456">Lyase</keyword>
<evidence type="ECO:0000256" key="4">
    <source>
        <dbReference type="ARBA" id="ARBA00001946"/>
    </source>
</evidence>
<accession>A0A6B2LQL8</accession>